<feature type="transmembrane region" description="Helical" evidence="5">
    <location>
        <begin position="252"/>
        <end position="274"/>
    </location>
</feature>
<evidence type="ECO:0000313" key="7">
    <source>
        <dbReference type="EMBL" id="ADO82046.1"/>
    </source>
</evidence>
<feature type="transmembrane region" description="Helical" evidence="5">
    <location>
        <begin position="394"/>
        <end position="413"/>
    </location>
</feature>
<dbReference type="KEGG" id="ipo:Ilyop_0257"/>
<protein>
    <submittedName>
        <fullName evidence="7">Binding-protein-dependent transport systems inner membrane component</fullName>
    </submittedName>
</protein>
<evidence type="ECO:0000256" key="1">
    <source>
        <dbReference type="ARBA" id="ARBA00004141"/>
    </source>
</evidence>
<dbReference type="HOGENOM" id="CLU_021838_1_1_0"/>
<feature type="transmembrane region" description="Helical" evidence="5">
    <location>
        <begin position="302"/>
        <end position="325"/>
    </location>
</feature>
<dbReference type="Gene3D" id="1.10.3720.10">
    <property type="entry name" value="MetI-like"/>
    <property type="match status" value="2"/>
</dbReference>
<dbReference type="AlphaFoldDB" id="E3HAH2"/>
<dbReference type="InterPro" id="IPR000515">
    <property type="entry name" value="MetI-like"/>
</dbReference>
<dbReference type="eggNOG" id="COG1178">
    <property type="taxonomic scope" value="Bacteria"/>
</dbReference>
<feature type="transmembrane region" description="Helical" evidence="5">
    <location>
        <begin position="72"/>
        <end position="98"/>
    </location>
</feature>
<dbReference type="PANTHER" id="PTHR43496">
    <property type="entry name" value="PROTEIN LPLB"/>
    <property type="match status" value="1"/>
</dbReference>
<keyword evidence="2 5" id="KW-0812">Transmembrane</keyword>
<dbReference type="RefSeq" id="WP_013386717.1">
    <property type="nucleotide sequence ID" value="NC_014632.1"/>
</dbReference>
<evidence type="ECO:0000259" key="6">
    <source>
        <dbReference type="PROSITE" id="PS50928"/>
    </source>
</evidence>
<dbReference type="OrthoDB" id="57323at2"/>
<dbReference type="CDD" id="cd06261">
    <property type="entry name" value="TM_PBP2"/>
    <property type="match status" value="2"/>
</dbReference>
<evidence type="ECO:0000256" key="3">
    <source>
        <dbReference type="ARBA" id="ARBA00022989"/>
    </source>
</evidence>
<dbReference type="STRING" id="572544.Ilyop_0257"/>
<feature type="domain" description="ABC transmembrane type-1" evidence="6">
    <location>
        <begin position="75"/>
        <end position="273"/>
    </location>
</feature>
<dbReference type="PROSITE" id="PS50928">
    <property type="entry name" value="ABC_TM1"/>
    <property type="match status" value="2"/>
</dbReference>
<keyword evidence="8" id="KW-1185">Reference proteome</keyword>
<accession>E3HAH2</accession>
<dbReference type="SUPFAM" id="SSF161098">
    <property type="entry name" value="MetI-like"/>
    <property type="match status" value="2"/>
</dbReference>
<feature type="transmembrane region" description="Helical" evidence="5">
    <location>
        <begin position="492"/>
        <end position="515"/>
    </location>
</feature>
<feature type="transmembrane region" description="Helical" evidence="5">
    <location>
        <begin position="155"/>
        <end position="178"/>
    </location>
</feature>
<feature type="transmembrane region" description="Helical" evidence="5">
    <location>
        <begin position="199"/>
        <end position="221"/>
    </location>
</feature>
<keyword evidence="4 5" id="KW-0472">Membrane</keyword>
<sequence length="573" mass="63401">MNDIRLKIDQELKHIKKITNDPTLLITVLFSIFVVSFFVLVPLSNILKESFTSQGDINLDNYRAAFTRSGNVVVIFNTIKLGLVTATLALIIGFFFAYTTSYMTIKGKRLFDFIAMLPIISPPFVVALSAILLFGRQGLITRGLLGIRDYEIYGFHGLVLVQVLSFFPIAYLMLVGLLQKIDPSVEEASRDLGANRLKVFTSVTFPLVVPGIGNAFLLVFIQSIADFANPVVIGGNFTTIAVKIYQEGIGNFQLGIATALAMILLSLSISMFVIQRFYINKKSYITVTGKISRKRELISDRIVTVPVTVLLVTMTLFVIGMYILIPVNSFVKLWGINYTPTLDHYKYIFKFGMDPVLQTTILSVIATFITGFFSMIIAFLIVRKRFIGKTFIEFTTVMAMAIPGTIIGLGYVISYNKTYYIPFTNITLIPPLTGTALIIIVAFIIRSLPVGVRSGMSSLQQIDPSIEEAASILGASSQKIFFSVTLPMIKEAFFSGLIYSFARSMTLVSTIIFLISAKWKLLTPAVMENIDTGRIGIASAYCTMLIIIVSIVMVFMKIVTSKLGIQNENSGDV</sequence>
<name>E3HAH2_ILYPC</name>
<comment type="similarity">
    <text evidence="5">Belongs to the binding-protein-dependent transport system permease family.</text>
</comment>
<feature type="transmembrane region" description="Helical" evidence="5">
    <location>
        <begin position="419"/>
        <end position="445"/>
    </location>
</feature>
<evidence type="ECO:0000256" key="5">
    <source>
        <dbReference type="RuleBase" id="RU363032"/>
    </source>
</evidence>
<proteinExistence type="inferred from homology"/>
<dbReference type="EMBL" id="CP002281">
    <property type="protein sequence ID" value="ADO82046.1"/>
    <property type="molecule type" value="Genomic_DNA"/>
</dbReference>
<feature type="transmembrane region" description="Helical" evidence="5">
    <location>
        <begin position="361"/>
        <end position="382"/>
    </location>
</feature>
<evidence type="ECO:0000313" key="8">
    <source>
        <dbReference type="Proteomes" id="UP000006875"/>
    </source>
</evidence>
<keyword evidence="3 5" id="KW-1133">Transmembrane helix</keyword>
<dbReference type="GO" id="GO:0055085">
    <property type="term" value="P:transmembrane transport"/>
    <property type="evidence" value="ECO:0007669"/>
    <property type="project" value="InterPro"/>
</dbReference>
<feature type="transmembrane region" description="Helical" evidence="5">
    <location>
        <begin position="23"/>
        <end position="43"/>
    </location>
</feature>
<dbReference type="InterPro" id="IPR035906">
    <property type="entry name" value="MetI-like_sf"/>
</dbReference>
<dbReference type="Pfam" id="PF00528">
    <property type="entry name" value="BPD_transp_1"/>
    <property type="match status" value="2"/>
</dbReference>
<dbReference type="PANTHER" id="PTHR43496:SF1">
    <property type="entry name" value="POLYGALACTURONAN_RHAMNOGALACTURONAN TRANSPORT SYSTEM PERMEASE PROTEIN YTEP"/>
    <property type="match status" value="1"/>
</dbReference>
<evidence type="ECO:0000256" key="2">
    <source>
        <dbReference type="ARBA" id="ARBA00022692"/>
    </source>
</evidence>
<gene>
    <name evidence="7" type="ordered locus">Ilyop_0257</name>
</gene>
<feature type="transmembrane region" description="Helical" evidence="5">
    <location>
        <begin position="110"/>
        <end position="135"/>
    </location>
</feature>
<keyword evidence="5" id="KW-0813">Transport</keyword>
<dbReference type="Proteomes" id="UP000006875">
    <property type="component" value="Chromosome"/>
</dbReference>
<reference evidence="7 8" key="1">
    <citation type="journal article" date="2010" name="Stand. Genomic Sci.">
        <title>Complete genome sequence of Ilyobacter polytropus type strain (CuHbu1).</title>
        <authorList>
            <person name="Sikorski J."/>
            <person name="Chertkov O."/>
            <person name="Lapidus A."/>
            <person name="Nolan M."/>
            <person name="Lucas S."/>
            <person name="Del Rio T.G."/>
            <person name="Tice H."/>
            <person name="Cheng J.F."/>
            <person name="Tapia R."/>
            <person name="Han C."/>
            <person name="Goodwin L."/>
            <person name="Pitluck S."/>
            <person name="Liolios K."/>
            <person name="Ivanova N."/>
            <person name="Mavromatis K."/>
            <person name="Mikhailova N."/>
            <person name="Pati A."/>
            <person name="Chen A."/>
            <person name="Palaniappan K."/>
            <person name="Land M."/>
            <person name="Hauser L."/>
            <person name="Chang Y.J."/>
            <person name="Jeffries C.D."/>
            <person name="Brambilla E."/>
            <person name="Yasawong M."/>
            <person name="Rohde M."/>
            <person name="Pukall R."/>
            <person name="Spring S."/>
            <person name="Goker M."/>
            <person name="Woyke T."/>
            <person name="Bristow J."/>
            <person name="Eisen J.A."/>
            <person name="Markowitz V."/>
            <person name="Hugenholtz P."/>
            <person name="Kyrpides N.C."/>
            <person name="Klenk H.P."/>
        </authorList>
    </citation>
    <scope>NUCLEOTIDE SEQUENCE [LARGE SCALE GENOMIC DNA]</scope>
    <source>
        <strain evidence="8">ATCC 51220 / DSM 2926 / LMG 16218 / CuHBu1</strain>
    </source>
</reference>
<evidence type="ECO:0000256" key="4">
    <source>
        <dbReference type="ARBA" id="ARBA00023136"/>
    </source>
</evidence>
<dbReference type="GO" id="GO:0005886">
    <property type="term" value="C:plasma membrane"/>
    <property type="evidence" value="ECO:0007669"/>
    <property type="project" value="UniProtKB-SubCell"/>
</dbReference>
<comment type="subcellular location">
    <subcellularLocation>
        <location evidence="5">Cell membrane</location>
        <topology evidence="5">Multi-pass membrane protein</topology>
    </subcellularLocation>
    <subcellularLocation>
        <location evidence="1">Membrane</location>
        <topology evidence="1">Multi-pass membrane protein</topology>
    </subcellularLocation>
</comment>
<feature type="domain" description="ABC transmembrane type-1" evidence="6">
    <location>
        <begin position="356"/>
        <end position="556"/>
    </location>
</feature>
<organism evidence="7 8">
    <name type="scientific">Ilyobacter polytropus (strain ATCC 51220 / DSM 2926 / LMG 16218 / CuHBu1)</name>
    <dbReference type="NCBI Taxonomy" id="572544"/>
    <lineage>
        <taxon>Bacteria</taxon>
        <taxon>Fusobacteriati</taxon>
        <taxon>Fusobacteriota</taxon>
        <taxon>Fusobacteriia</taxon>
        <taxon>Fusobacteriales</taxon>
        <taxon>Fusobacteriaceae</taxon>
        <taxon>Ilyobacter</taxon>
    </lineage>
</organism>
<feature type="transmembrane region" description="Helical" evidence="5">
    <location>
        <begin position="535"/>
        <end position="556"/>
    </location>
</feature>